<dbReference type="PANTHER" id="PTHR10009">
    <property type="entry name" value="PROTEIN YELLOW-RELATED"/>
    <property type="match status" value="1"/>
</dbReference>
<evidence type="ECO:0000256" key="3">
    <source>
        <dbReference type="ARBA" id="ARBA00022525"/>
    </source>
</evidence>
<dbReference type="GO" id="GO:0005576">
    <property type="term" value="C:extracellular region"/>
    <property type="evidence" value="ECO:0007669"/>
    <property type="project" value="UniProtKB-SubCell"/>
</dbReference>
<feature type="signal peptide" evidence="5">
    <location>
        <begin position="1"/>
        <end position="22"/>
    </location>
</feature>
<dbReference type="Pfam" id="PF03022">
    <property type="entry name" value="MRJP"/>
    <property type="match status" value="2"/>
</dbReference>
<reference evidence="6 7" key="1">
    <citation type="submission" date="2019-08" db="EMBL/GenBank/DDBJ databases">
        <title>Whole genome of Aphis craccivora.</title>
        <authorList>
            <person name="Voronova N.V."/>
            <person name="Shulinski R.S."/>
            <person name="Bandarenka Y.V."/>
            <person name="Zhorov D.G."/>
            <person name="Warner D."/>
        </authorList>
    </citation>
    <scope>NUCLEOTIDE SEQUENCE [LARGE SCALE GENOMIC DNA]</scope>
    <source>
        <strain evidence="6">180601</strain>
        <tissue evidence="6">Whole Body</tissue>
    </source>
</reference>
<evidence type="ECO:0000256" key="2">
    <source>
        <dbReference type="ARBA" id="ARBA00009127"/>
    </source>
</evidence>
<proteinExistence type="inferred from homology"/>
<dbReference type="Proteomes" id="UP000478052">
    <property type="component" value="Unassembled WGS sequence"/>
</dbReference>
<evidence type="ECO:0000256" key="1">
    <source>
        <dbReference type="ARBA" id="ARBA00004613"/>
    </source>
</evidence>
<dbReference type="OrthoDB" id="7776143at2759"/>
<keyword evidence="3" id="KW-0964">Secreted</keyword>
<dbReference type="InterPro" id="IPR017996">
    <property type="entry name" value="MRJP/yellow-related"/>
</dbReference>
<comment type="subcellular location">
    <subcellularLocation>
        <location evidence="1">Secreted</location>
    </subcellularLocation>
</comment>
<feature type="chain" id="PRO_5026116815" evidence="5">
    <location>
        <begin position="23"/>
        <end position="819"/>
    </location>
</feature>
<dbReference type="PANTHER" id="PTHR10009:SF11">
    <property type="entry name" value="RH54244P"/>
    <property type="match status" value="1"/>
</dbReference>
<evidence type="ECO:0000256" key="4">
    <source>
        <dbReference type="SAM" id="MobiDB-lite"/>
    </source>
</evidence>
<dbReference type="EMBL" id="VUJU01000433">
    <property type="protein sequence ID" value="KAF0770458.1"/>
    <property type="molecule type" value="Genomic_DNA"/>
</dbReference>
<dbReference type="AlphaFoldDB" id="A0A6G0ZHU1"/>
<dbReference type="Gene3D" id="2.120.10.30">
    <property type="entry name" value="TolB, C-terminal domain"/>
    <property type="match status" value="2"/>
</dbReference>
<organism evidence="6 7">
    <name type="scientific">Aphis craccivora</name>
    <name type="common">Cowpea aphid</name>
    <dbReference type="NCBI Taxonomy" id="307492"/>
    <lineage>
        <taxon>Eukaryota</taxon>
        <taxon>Metazoa</taxon>
        <taxon>Ecdysozoa</taxon>
        <taxon>Arthropoda</taxon>
        <taxon>Hexapoda</taxon>
        <taxon>Insecta</taxon>
        <taxon>Pterygota</taxon>
        <taxon>Neoptera</taxon>
        <taxon>Paraneoptera</taxon>
        <taxon>Hemiptera</taxon>
        <taxon>Sternorrhyncha</taxon>
        <taxon>Aphidomorpha</taxon>
        <taxon>Aphidoidea</taxon>
        <taxon>Aphididae</taxon>
        <taxon>Aphidini</taxon>
        <taxon>Aphis</taxon>
        <taxon>Aphis</taxon>
    </lineage>
</organism>
<feature type="region of interest" description="Disordered" evidence="4">
    <location>
        <begin position="774"/>
        <end position="819"/>
    </location>
</feature>
<name>A0A6G0ZHU1_APHCR</name>
<sequence length="819" mass="92973">YLRWFALGIIIIILDMDNFGRAELIDFKTNDRSYTVVFVSYVKMAKITLAILILGCCTCAVWSVNDRLREVFSWRQLDFTFPDQMTRQAAIASGEYVQANNLPLGLEVWRDKLFITVPRWKAGVASTLNYVSLGSEPENRSPNLIPYPSYEQNRLASNSTDRIVSVFRINVDVCDRLWLVDTGLQDVWGEAIQVQTPKLMVFDLNTDTLIRQYTFRADDMKPDSFFANIIADTTKETCDDAFAYIPDLGGYGLVVYSFASNTSWRVKHHFFHFDPLSGNFHVGGQNFQWTDGIFGVALSPVKEDGYRTLYFHPLSSTREFCVSTHIVQNASIASDSYYEYKVLGSRGPNTQASGSSLDENTGALFYTQINKDGVGCWNSFRNADEYSADTNYLVASDSQTLEFPNDLKVDKTGTLWVLSDKLPLYLYRGLDDNETNYRIFNAPVVDVIKGTVFVGSNQNRSPRLVPYPNYAMNRLPSSGQRSTDRIINTYRLSIDVCDRLWVIDMGIANGTKVGQPQLYVFDLNTDRVVRQYVVAENLMRADGNTWFPGLVADAERKSCDRAYAYLPDIGGGLMVYDYRRNSMRRIDHHYFYFDPLATVFNIGGVRIEWPDGMFGVGLSERRRDGYRTLYFQAMSSTRMFSVDTRVLQSNATVRETFDEYHHLGHRPAGMQAGPMATDQATGTVFYALVNQDAVGCWNPRRHDRLSADTSAVVAQDPETLEFPADLKVDFDSNLWVLSDRMPRHRFQVLNFDTDDVNYRVFRAPVADVIRDTVCESQPTGGDGSRPPSRPDQPSRPQRPNTATNSMGWNTPAEKRSDFD</sequence>
<evidence type="ECO:0000313" key="6">
    <source>
        <dbReference type="EMBL" id="KAF0770458.1"/>
    </source>
</evidence>
<evidence type="ECO:0000256" key="5">
    <source>
        <dbReference type="SAM" id="SignalP"/>
    </source>
</evidence>
<gene>
    <name evidence="6" type="ORF">FWK35_00007515</name>
</gene>
<protein>
    <submittedName>
        <fullName evidence="6">Protein yellow-like isoform X2</fullName>
    </submittedName>
</protein>
<accession>A0A6G0ZHU1</accession>
<feature type="non-terminal residue" evidence="6">
    <location>
        <position position="1"/>
    </location>
</feature>
<dbReference type="SUPFAM" id="SSF63829">
    <property type="entry name" value="Calcium-dependent phosphotriesterase"/>
    <property type="match status" value="1"/>
</dbReference>
<dbReference type="InterPro" id="IPR011042">
    <property type="entry name" value="6-blade_b-propeller_TolB-like"/>
</dbReference>
<evidence type="ECO:0000313" key="7">
    <source>
        <dbReference type="Proteomes" id="UP000478052"/>
    </source>
</evidence>
<comment type="caution">
    <text evidence="6">The sequence shown here is derived from an EMBL/GenBank/DDBJ whole genome shotgun (WGS) entry which is preliminary data.</text>
</comment>
<comment type="similarity">
    <text evidence="2">Belongs to the major royal jelly protein family.</text>
</comment>
<keyword evidence="7" id="KW-1185">Reference proteome</keyword>
<keyword evidence="5" id="KW-0732">Signal</keyword>